<dbReference type="GO" id="GO:0004309">
    <property type="term" value="F:exopolyphosphatase activity"/>
    <property type="evidence" value="ECO:0007669"/>
    <property type="project" value="UniProtKB-EC"/>
</dbReference>
<dbReference type="Pfam" id="PF02833">
    <property type="entry name" value="DHHA2"/>
    <property type="match status" value="1"/>
</dbReference>
<dbReference type="EMBL" id="JANBUW010000654">
    <property type="protein sequence ID" value="KAJ2845981.1"/>
    <property type="molecule type" value="Genomic_DNA"/>
</dbReference>
<dbReference type="EC" id="3.6.1.11" evidence="2"/>
<organism evidence="2 3">
    <name type="scientific">Coemansia brasiliensis</name>
    <dbReference type="NCBI Taxonomy" id="2650707"/>
    <lineage>
        <taxon>Eukaryota</taxon>
        <taxon>Fungi</taxon>
        <taxon>Fungi incertae sedis</taxon>
        <taxon>Zoopagomycota</taxon>
        <taxon>Kickxellomycotina</taxon>
        <taxon>Kickxellomycetes</taxon>
        <taxon>Kickxellales</taxon>
        <taxon>Kickxellaceae</taxon>
        <taxon>Coemansia</taxon>
    </lineage>
</organism>
<proteinExistence type="predicted"/>
<gene>
    <name evidence="2" type="primary">PPX1</name>
    <name evidence="2" type="ORF">IWW36_004561</name>
</gene>
<protein>
    <submittedName>
        <fullName evidence="2">Exopolyphosphatase</fullName>
        <ecNumber evidence="2">3.6.1.11</ecNumber>
    </submittedName>
</protein>
<dbReference type="Gene3D" id="3.10.310.20">
    <property type="entry name" value="DHHA2 domain"/>
    <property type="match status" value="1"/>
</dbReference>
<dbReference type="OrthoDB" id="374045at2759"/>
<keyword evidence="3" id="KW-1185">Reference proteome</keyword>
<accession>A0A9W8I5P3</accession>
<name>A0A9W8I5P3_9FUNG</name>
<dbReference type="SMART" id="SM01131">
    <property type="entry name" value="DHHA2"/>
    <property type="match status" value="1"/>
</dbReference>
<dbReference type="Proteomes" id="UP001139887">
    <property type="component" value="Unassembled WGS sequence"/>
</dbReference>
<dbReference type="InterPro" id="IPR004097">
    <property type="entry name" value="DHHA2"/>
</dbReference>
<evidence type="ECO:0000259" key="1">
    <source>
        <dbReference type="SMART" id="SM01131"/>
    </source>
</evidence>
<keyword evidence="2" id="KW-0378">Hydrolase</keyword>
<reference evidence="2" key="1">
    <citation type="submission" date="2022-07" db="EMBL/GenBank/DDBJ databases">
        <title>Phylogenomic reconstructions and comparative analyses of Kickxellomycotina fungi.</title>
        <authorList>
            <person name="Reynolds N.K."/>
            <person name="Stajich J.E."/>
            <person name="Barry K."/>
            <person name="Grigoriev I.V."/>
            <person name="Crous P."/>
            <person name="Smith M.E."/>
        </authorList>
    </citation>
    <scope>NUCLEOTIDE SEQUENCE</scope>
    <source>
        <strain evidence="2">NRRL 1566</strain>
    </source>
</reference>
<dbReference type="InterPro" id="IPR038222">
    <property type="entry name" value="DHHA2_dom_sf"/>
</dbReference>
<evidence type="ECO:0000313" key="3">
    <source>
        <dbReference type="Proteomes" id="UP001139887"/>
    </source>
</evidence>
<sequence>MANWLTPQVKWITTSSLDSESLDVGGPGELYKTLDKLKGQVSHLPARDLLRKDYKQWTVNSKDGNEWNVGISSISYRLRKWIKRDGREEIENSIMAWIDKQKLQVALVMTHGKVKQQGEKVYGRELIVSFAPSVNLGWRRFILDELAKSDTLRLTPFFDEIDMQTRTSFFVQTRTESSRKQVFPAIKSIIEAIP</sequence>
<dbReference type="GO" id="GO:0005737">
    <property type="term" value="C:cytoplasm"/>
    <property type="evidence" value="ECO:0007669"/>
    <property type="project" value="InterPro"/>
</dbReference>
<feature type="domain" description="DHHA2" evidence="1">
    <location>
        <begin position="31"/>
        <end position="190"/>
    </location>
</feature>
<comment type="caution">
    <text evidence="2">The sequence shown here is derived from an EMBL/GenBank/DDBJ whole genome shotgun (WGS) entry which is preliminary data.</text>
</comment>
<evidence type="ECO:0000313" key="2">
    <source>
        <dbReference type="EMBL" id="KAJ2845981.1"/>
    </source>
</evidence>
<dbReference type="AlphaFoldDB" id="A0A9W8I5P3"/>